<dbReference type="InterPro" id="IPR005290">
    <property type="entry name" value="Ribosomal_uS15_bac-type"/>
</dbReference>
<dbReference type="PANTHER" id="PTHR23321">
    <property type="entry name" value="RIBOSOMAL PROTEIN S15, BACTERIAL AND ORGANELLAR"/>
    <property type="match status" value="1"/>
</dbReference>
<evidence type="ECO:0000256" key="4">
    <source>
        <dbReference type="RuleBase" id="RU003919"/>
    </source>
</evidence>
<dbReference type="PANTHER" id="PTHR23321:SF26">
    <property type="entry name" value="SMALL RIBOSOMAL SUBUNIT PROTEIN US15M"/>
    <property type="match status" value="1"/>
</dbReference>
<organism evidence="6 7">
    <name type="scientific">Pedobacter jeongneungensis</name>
    <dbReference type="NCBI Taxonomy" id="947309"/>
    <lineage>
        <taxon>Bacteria</taxon>
        <taxon>Pseudomonadati</taxon>
        <taxon>Bacteroidota</taxon>
        <taxon>Sphingobacteriia</taxon>
        <taxon>Sphingobacteriales</taxon>
        <taxon>Sphingobacteriaceae</taxon>
        <taxon>Pedobacter</taxon>
    </lineage>
</organism>
<dbReference type="InterPro" id="IPR000589">
    <property type="entry name" value="Ribosomal_uS15"/>
</dbReference>
<evidence type="ECO:0000313" key="6">
    <source>
        <dbReference type="EMBL" id="GAA4213799.1"/>
    </source>
</evidence>
<dbReference type="HAMAP" id="MF_01343_B">
    <property type="entry name" value="Ribosomal_uS15_B"/>
    <property type="match status" value="1"/>
</dbReference>
<comment type="function">
    <text evidence="3 5">One of the primary rRNA binding proteins, it binds directly to 16S rRNA where it helps nucleate assembly of the platform of the 30S subunit by binding and bridging several RNA helices of the 16S rRNA.</text>
</comment>
<keyword evidence="7" id="KW-1185">Reference proteome</keyword>
<dbReference type="NCBIfam" id="TIGR00952">
    <property type="entry name" value="S15_bact"/>
    <property type="match status" value="1"/>
</dbReference>
<comment type="similarity">
    <text evidence="3 4">Belongs to the universal ribosomal protein uS15 family.</text>
</comment>
<evidence type="ECO:0000256" key="3">
    <source>
        <dbReference type="HAMAP-Rule" id="MF_01343"/>
    </source>
</evidence>
<dbReference type="PROSITE" id="PS00362">
    <property type="entry name" value="RIBOSOMAL_S15"/>
    <property type="match status" value="1"/>
</dbReference>
<dbReference type="SUPFAM" id="SSF47060">
    <property type="entry name" value="S15/NS1 RNA-binding domain"/>
    <property type="match status" value="1"/>
</dbReference>
<comment type="function">
    <text evidence="3">Forms an intersubunit bridge (bridge B4) with the 23S rRNA of the 50S subunit in the ribosome.</text>
</comment>
<reference evidence="7" key="1">
    <citation type="journal article" date="2019" name="Int. J. Syst. Evol. Microbiol.">
        <title>The Global Catalogue of Microorganisms (GCM) 10K type strain sequencing project: providing services to taxonomists for standard genome sequencing and annotation.</title>
        <authorList>
            <consortium name="The Broad Institute Genomics Platform"/>
            <consortium name="The Broad Institute Genome Sequencing Center for Infectious Disease"/>
            <person name="Wu L."/>
            <person name="Ma J."/>
        </authorList>
    </citation>
    <scope>NUCLEOTIDE SEQUENCE [LARGE SCALE GENOMIC DNA]</scope>
    <source>
        <strain evidence="7">JCM 17626</strain>
    </source>
</reference>
<dbReference type="CDD" id="cd00353">
    <property type="entry name" value="Ribosomal_S15p_S13e"/>
    <property type="match status" value="1"/>
</dbReference>
<evidence type="ECO:0000256" key="1">
    <source>
        <dbReference type="ARBA" id="ARBA00022980"/>
    </source>
</evidence>
<gene>
    <name evidence="3" type="primary">rpsO</name>
    <name evidence="6" type="ORF">GCM10022289_46430</name>
</gene>
<dbReference type="Gene3D" id="1.10.287.10">
    <property type="entry name" value="S15/NS1, RNA-binding"/>
    <property type="match status" value="1"/>
</dbReference>
<dbReference type="Pfam" id="PF00312">
    <property type="entry name" value="Ribosomal_S15"/>
    <property type="match status" value="1"/>
</dbReference>
<comment type="caution">
    <text evidence="6">The sequence shown here is derived from an EMBL/GenBank/DDBJ whole genome shotgun (WGS) entry which is preliminary data.</text>
</comment>
<dbReference type="SMART" id="SM01387">
    <property type="entry name" value="Ribosomal_S15"/>
    <property type="match status" value="1"/>
</dbReference>
<keyword evidence="2 3" id="KW-0687">Ribonucleoprotein</keyword>
<comment type="subunit">
    <text evidence="3">Part of the 30S ribosomal subunit. Forms a bridge to the 50S subunit in the 70S ribosome, contacting the 23S rRNA.</text>
</comment>
<dbReference type="EMBL" id="BAABBY010000017">
    <property type="protein sequence ID" value="GAA4213799.1"/>
    <property type="molecule type" value="Genomic_DNA"/>
</dbReference>
<evidence type="ECO:0000256" key="5">
    <source>
        <dbReference type="RuleBase" id="RU004524"/>
    </source>
</evidence>
<keyword evidence="3 5" id="KW-0694">RNA-binding</keyword>
<proteinExistence type="inferred from homology"/>
<sequence>MKQPIKTELYFTLKSAQRDFDLPIKKYLFLIKNNLIFAPQLINFYCFNIIQEMYLSPEKKAEIFKQHGEVETNTGSAEGQVALFTYRIAHLTEHLKKNRKDFSTQLSLQKLVGKRRGILAYLYKKDIERYRAIIKALSLRDIIKQK</sequence>
<accession>A0ABP8BQG7</accession>
<evidence type="ECO:0000313" key="7">
    <source>
        <dbReference type="Proteomes" id="UP001501772"/>
    </source>
</evidence>
<dbReference type="Proteomes" id="UP001501772">
    <property type="component" value="Unassembled WGS sequence"/>
</dbReference>
<keyword evidence="3 5" id="KW-0699">rRNA-binding</keyword>
<name>A0ABP8BQG7_9SPHI</name>
<evidence type="ECO:0000256" key="2">
    <source>
        <dbReference type="ARBA" id="ARBA00023274"/>
    </source>
</evidence>
<protein>
    <recommendedName>
        <fullName evidence="3">Small ribosomal subunit protein uS15</fullName>
    </recommendedName>
</protein>
<dbReference type="Gene3D" id="6.10.250.3130">
    <property type="match status" value="1"/>
</dbReference>
<dbReference type="InterPro" id="IPR009068">
    <property type="entry name" value="uS15_NS1_RNA-bd_sf"/>
</dbReference>
<keyword evidence="1 3" id="KW-0689">Ribosomal protein</keyword>